<dbReference type="EC" id="2.7.13.3" evidence="3"/>
<feature type="transmembrane region" description="Helical" evidence="13">
    <location>
        <begin position="180"/>
        <end position="201"/>
    </location>
</feature>
<keyword evidence="6 15" id="KW-0808">Transferase</keyword>
<dbReference type="Proteomes" id="UP000193200">
    <property type="component" value="Unassembled WGS sequence"/>
</dbReference>
<dbReference type="GO" id="GO:0005886">
    <property type="term" value="C:plasma membrane"/>
    <property type="evidence" value="ECO:0007669"/>
    <property type="project" value="UniProtKB-SubCell"/>
</dbReference>
<dbReference type="PROSITE" id="PS50109">
    <property type="entry name" value="HIS_KIN"/>
    <property type="match status" value="1"/>
</dbReference>
<keyword evidence="11 13" id="KW-0472">Membrane</keyword>
<dbReference type="CDD" id="cd16922">
    <property type="entry name" value="HATPase_EvgS-ArcB-TorS-like"/>
    <property type="match status" value="1"/>
</dbReference>
<dbReference type="PANTHER" id="PTHR43711:SF26">
    <property type="entry name" value="SENSOR HISTIDINE KINASE RCSC"/>
    <property type="match status" value="1"/>
</dbReference>
<sequence length="596" mass="65465">MLGLIWPRLADSWAGGRTQEKWQEAEVRVRQVVQMTKYAPVMTAFNVPTAMLTAAVLWDIVPNLALLAWVLIMAVPSAFVFYASYRKRNWPVPRSVSRRVVDASAAYALFLGSLWGAAGFFFFSTDSIVHEVFLAFVIGGLVAGVVPALSIVPAAYLFFSVPALTPLIIRFIGNFDQLSLIMALMAAMYLVAMISFARVGFTSFLDHARTKRDNATLADRLAEARANLVDAIESSSDAFALFDEEGRSIIKNTKYRGYFPEGRQLRTLSVGTFEQQLVSGEWLKSSNRRTRSGGIVSVHTSISELKAREAEAIEARRVAERANRMKSEFLALMSHELRTPLNAIIGFSDILKDELFGSHSDPRYKEYSLDIADSGRHLLQVINDILDLSKIEAGRFELSLETIDLRRIAQSAVRLLAQNAESGGIELRLEMPTAMPQITADSRAVKQMLVNLISNAVKFTQPGGEVVVTSETVGEEYAVCVRDTGIGIAADQMERVFEPFGQVDSGFSRKEEGTGLGVPLVRSLIELHGGRLTIESEVGTGTEATLFFRVKPPKTDSSHDAAAAGPGDPVIAHDPEDMPLDTVAPRAEQRVANYRA</sequence>
<feature type="domain" description="Histidine kinase" evidence="14">
    <location>
        <begin position="332"/>
        <end position="552"/>
    </location>
</feature>
<dbReference type="SUPFAM" id="SSF47384">
    <property type="entry name" value="Homodimeric domain of signal transducing histidine kinase"/>
    <property type="match status" value="1"/>
</dbReference>
<dbReference type="EMBL" id="FWFR01000003">
    <property type="protein sequence ID" value="SLN70289.1"/>
    <property type="molecule type" value="Genomic_DNA"/>
</dbReference>
<dbReference type="InterPro" id="IPR050736">
    <property type="entry name" value="Sensor_HK_Regulatory"/>
</dbReference>
<comment type="catalytic activity">
    <reaction evidence="1">
        <text>ATP + protein L-histidine = ADP + protein N-phospho-L-histidine.</text>
        <dbReference type="EC" id="2.7.13.3"/>
    </reaction>
</comment>
<dbReference type="GO" id="GO:0000155">
    <property type="term" value="F:phosphorelay sensor kinase activity"/>
    <property type="evidence" value="ECO:0007669"/>
    <property type="project" value="InterPro"/>
</dbReference>
<dbReference type="InterPro" id="IPR036890">
    <property type="entry name" value="HATPase_C_sf"/>
</dbReference>
<feature type="transmembrane region" description="Helical" evidence="13">
    <location>
        <begin position="105"/>
        <end position="123"/>
    </location>
</feature>
<gene>
    <name evidence="15" type="primary">pleC_6</name>
    <name evidence="15" type="ORF">OCH7691_03270</name>
</gene>
<protein>
    <recommendedName>
        <fullName evidence="3">histidine kinase</fullName>
        <ecNumber evidence="3">2.7.13.3</ecNumber>
    </recommendedName>
</protein>
<evidence type="ECO:0000256" key="8">
    <source>
        <dbReference type="ARBA" id="ARBA00022777"/>
    </source>
</evidence>
<keyword evidence="4" id="KW-1003">Cell membrane</keyword>
<dbReference type="SMART" id="SM00387">
    <property type="entry name" value="HATPase_c"/>
    <property type="match status" value="1"/>
</dbReference>
<feature type="region of interest" description="Disordered" evidence="12">
    <location>
        <begin position="552"/>
        <end position="596"/>
    </location>
</feature>
<feature type="transmembrane region" description="Helical" evidence="13">
    <location>
        <begin position="64"/>
        <end position="85"/>
    </location>
</feature>
<dbReference type="OrthoDB" id="9801651at2"/>
<keyword evidence="13" id="KW-0812">Transmembrane</keyword>
<keyword evidence="13" id="KW-1133">Transmembrane helix</keyword>
<evidence type="ECO:0000256" key="6">
    <source>
        <dbReference type="ARBA" id="ARBA00022679"/>
    </source>
</evidence>
<dbReference type="CDD" id="cd00082">
    <property type="entry name" value="HisKA"/>
    <property type="match status" value="1"/>
</dbReference>
<dbReference type="InterPro" id="IPR003594">
    <property type="entry name" value="HATPase_dom"/>
</dbReference>
<evidence type="ECO:0000256" key="13">
    <source>
        <dbReference type="SAM" id="Phobius"/>
    </source>
</evidence>
<evidence type="ECO:0000256" key="10">
    <source>
        <dbReference type="ARBA" id="ARBA00023012"/>
    </source>
</evidence>
<dbReference type="Gene3D" id="1.10.287.130">
    <property type="match status" value="1"/>
</dbReference>
<evidence type="ECO:0000256" key="9">
    <source>
        <dbReference type="ARBA" id="ARBA00022840"/>
    </source>
</evidence>
<evidence type="ECO:0000313" key="16">
    <source>
        <dbReference type="Proteomes" id="UP000193200"/>
    </source>
</evidence>
<keyword evidence="5" id="KW-0597">Phosphoprotein</keyword>
<dbReference type="Gene3D" id="3.30.565.10">
    <property type="entry name" value="Histidine kinase-like ATPase, C-terminal domain"/>
    <property type="match status" value="1"/>
</dbReference>
<keyword evidence="10" id="KW-0902">Two-component regulatory system</keyword>
<comment type="subcellular location">
    <subcellularLocation>
        <location evidence="2">Cell membrane</location>
    </subcellularLocation>
</comment>
<evidence type="ECO:0000256" key="5">
    <source>
        <dbReference type="ARBA" id="ARBA00022553"/>
    </source>
</evidence>
<evidence type="ECO:0000259" key="14">
    <source>
        <dbReference type="PROSITE" id="PS50109"/>
    </source>
</evidence>
<evidence type="ECO:0000256" key="7">
    <source>
        <dbReference type="ARBA" id="ARBA00022741"/>
    </source>
</evidence>
<proteinExistence type="predicted"/>
<feature type="transmembrane region" description="Helical" evidence="13">
    <location>
        <begin position="38"/>
        <end position="58"/>
    </location>
</feature>
<dbReference type="FunFam" id="3.30.565.10:FF:000023">
    <property type="entry name" value="PAS domain-containing sensor histidine kinase"/>
    <property type="match status" value="1"/>
</dbReference>
<evidence type="ECO:0000256" key="2">
    <source>
        <dbReference type="ARBA" id="ARBA00004236"/>
    </source>
</evidence>
<name>A0A1Y5TRP5_9PROT</name>
<evidence type="ECO:0000256" key="1">
    <source>
        <dbReference type="ARBA" id="ARBA00000085"/>
    </source>
</evidence>
<dbReference type="RefSeq" id="WP_085884629.1">
    <property type="nucleotide sequence ID" value="NZ_FWFR01000003.1"/>
</dbReference>
<dbReference type="PANTHER" id="PTHR43711">
    <property type="entry name" value="TWO-COMPONENT HISTIDINE KINASE"/>
    <property type="match status" value="1"/>
</dbReference>
<dbReference type="Pfam" id="PF00512">
    <property type="entry name" value="HisKA"/>
    <property type="match status" value="1"/>
</dbReference>
<dbReference type="InParanoid" id="A0A1Y5TRP5"/>
<dbReference type="InterPro" id="IPR004358">
    <property type="entry name" value="Sig_transdc_His_kin-like_C"/>
</dbReference>
<dbReference type="SUPFAM" id="SSF55874">
    <property type="entry name" value="ATPase domain of HSP90 chaperone/DNA topoisomerase II/histidine kinase"/>
    <property type="match status" value="1"/>
</dbReference>
<dbReference type="PRINTS" id="PR00344">
    <property type="entry name" value="BCTRLSENSOR"/>
</dbReference>
<evidence type="ECO:0000256" key="11">
    <source>
        <dbReference type="ARBA" id="ARBA00023136"/>
    </source>
</evidence>
<dbReference type="InterPro" id="IPR036097">
    <property type="entry name" value="HisK_dim/P_sf"/>
</dbReference>
<organism evidence="15 16">
    <name type="scientific">Oceanibacterium hippocampi</name>
    <dbReference type="NCBI Taxonomy" id="745714"/>
    <lineage>
        <taxon>Bacteria</taxon>
        <taxon>Pseudomonadati</taxon>
        <taxon>Pseudomonadota</taxon>
        <taxon>Alphaproteobacteria</taxon>
        <taxon>Sneathiellales</taxon>
        <taxon>Sneathiellaceae</taxon>
        <taxon>Oceanibacterium</taxon>
    </lineage>
</organism>
<evidence type="ECO:0000256" key="12">
    <source>
        <dbReference type="SAM" id="MobiDB-lite"/>
    </source>
</evidence>
<dbReference type="AlphaFoldDB" id="A0A1Y5TRP5"/>
<keyword evidence="9" id="KW-0067">ATP-binding</keyword>
<dbReference type="SMART" id="SM00388">
    <property type="entry name" value="HisKA"/>
    <property type="match status" value="1"/>
</dbReference>
<dbReference type="InterPro" id="IPR003661">
    <property type="entry name" value="HisK_dim/P_dom"/>
</dbReference>
<keyword evidence="7" id="KW-0547">Nucleotide-binding</keyword>
<dbReference type="Pfam" id="PF02518">
    <property type="entry name" value="HATPase_c"/>
    <property type="match status" value="1"/>
</dbReference>
<feature type="transmembrane region" description="Helical" evidence="13">
    <location>
        <begin position="135"/>
        <end position="159"/>
    </location>
</feature>
<dbReference type="GO" id="GO:0005524">
    <property type="term" value="F:ATP binding"/>
    <property type="evidence" value="ECO:0007669"/>
    <property type="project" value="UniProtKB-KW"/>
</dbReference>
<accession>A0A1Y5TRP5</accession>
<dbReference type="InterPro" id="IPR005467">
    <property type="entry name" value="His_kinase_dom"/>
</dbReference>
<evidence type="ECO:0000313" key="15">
    <source>
        <dbReference type="EMBL" id="SLN70289.1"/>
    </source>
</evidence>
<evidence type="ECO:0000256" key="4">
    <source>
        <dbReference type="ARBA" id="ARBA00022475"/>
    </source>
</evidence>
<dbReference type="FunFam" id="1.10.287.130:FF:000038">
    <property type="entry name" value="Sensory transduction histidine kinase"/>
    <property type="match status" value="1"/>
</dbReference>
<keyword evidence="8" id="KW-0418">Kinase</keyword>
<reference evidence="15 16" key="1">
    <citation type="submission" date="2017-03" db="EMBL/GenBank/DDBJ databases">
        <authorList>
            <person name="Afonso C.L."/>
            <person name="Miller P.J."/>
            <person name="Scott M.A."/>
            <person name="Spackman E."/>
            <person name="Goraichik I."/>
            <person name="Dimitrov K.M."/>
            <person name="Suarez D.L."/>
            <person name="Swayne D.E."/>
        </authorList>
    </citation>
    <scope>NUCLEOTIDE SEQUENCE [LARGE SCALE GENOMIC DNA]</scope>
    <source>
        <strain evidence="15 16">CECT 7691</strain>
    </source>
</reference>
<keyword evidence="16" id="KW-1185">Reference proteome</keyword>
<evidence type="ECO:0000256" key="3">
    <source>
        <dbReference type="ARBA" id="ARBA00012438"/>
    </source>
</evidence>